<evidence type="ECO:0000256" key="4">
    <source>
        <dbReference type="ARBA" id="ARBA00023002"/>
    </source>
</evidence>
<keyword evidence="3 7" id="KW-0479">Metal-binding</keyword>
<dbReference type="GO" id="GO:0016705">
    <property type="term" value="F:oxidoreductase activity, acting on paired donors, with incorporation or reduction of molecular oxygen"/>
    <property type="evidence" value="ECO:0007669"/>
    <property type="project" value="InterPro"/>
</dbReference>
<keyword evidence="6 8" id="KW-0503">Monooxygenase</keyword>
<organism evidence="9">
    <name type="scientific">Symploca sp. SIO1C4</name>
    <dbReference type="NCBI Taxonomy" id="2607765"/>
    <lineage>
        <taxon>Bacteria</taxon>
        <taxon>Bacillati</taxon>
        <taxon>Cyanobacteriota</taxon>
        <taxon>Cyanophyceae</taxon>
        <taxon>Coleofasciculales</taxon>
        <taxon>Coleofasciculaceae</taxon>
        <taxon>Symploca</taxon>
    </lineage>
</organism>
<evidence type="ECO:0000256" key="7">
    <source>
        <dbReference type="PIRSR" id="PIRSR602401-1"/>
    </source>
</evidence>
<reference evidence="9" key="1">
    <citation type="submission" date="2019-11" db="EMBL/GenBank/DDBJ databases">
        <title>Genomic insights into an expanded diversity of filamentous marine cyanobacteria reveals the extraordinary biosynthetic potential of Moorea and Okeania.</title>
        <authorList>
            <person name="Ferreira Leao T."/>
            <person name="Wang M."/>
            <person name="Moss N."/>
            <person name="Da Silva R."/>
            <person name="Sanders J."/>
            <person name="Nurk S."/>
            <person name="Gurevich A."/>
            <person name="Humphrey G."/>
            <person name="Reher R."/>
            <person name="Zhu Q."/>
            <person name="Belda-Ferre P."/>
            <person name="Glukhov E."/>
            <person name="Rex R."/>
            <person name="Dorrestein P.C."/>
            <person name="Knight R."/>
            <person name="Pevzner P."/>
            <person name="Gerwick W.H."/>
            <person name="Gerwick L."/>
        </authorList>
    </citation>
    <scope>NUCLEOTIDE SEQUENCE</scope>
    <source>
        <strain evidence="9">SIO1C4</strain>
    </source>
</reference>
<dbReference type="PROSITE" id="PS00086">
    <property type="entry name" value="CYTOCHROME_P450"/>
    <property type="match status" value="1"/>
</dbReference>
<feature type="binding site" description="axial binding residue" evidence="7">
    <location>
        <position position="392"/>
    </location>
    <ligand>
        <name>heme</name>
        <dbReference type="ChEBI" id="CHEBI:30413"/>
    </ligand>
    <ligandPart>
        <name>Fe</name>
        <dbReference type="ChEBI" id="CHEBI:18248"/>
    </ligandPart>
</feature>
<evidence type="ECO:0000256" key="8">
    <source>
        <dbReference type="RuleBase" id="RU000461"/>
    </source>
</evidence>
<protein>
    <submittedName>
        <fullName evidence="9">Cytochrome P450</fullName>
    </submittedName>
</protein>
<sequence>MRLPDGPQLPRWLQLIKWIADPFGYLNQCRQRYGDTFTLRLSGFEPLVFLSHPQAIQAIFTASPSQFDSGRGNGLIQPLLGDNSLVLLDGNRHRQQRKLLLPPFHGERMYSYCQLICELTEEVASRWVVDKPFVARNAMQEITLRVIMGAVFGLREGERYQQLKPMLGQMLDMTGSPLRSSMLFFKFIQQDLGAWSPWGKMLRRKQKINELLQAEIEERRKQDKSNGNDILTLMISVRDENGEPMTDQELKDQLMTLLFAGHETTATALSWALYWIHQLPDVRKKLLQELDGLGNKPDPMTISKLPYLSAICQETLRIYPVAPVTSPRIAKSPIKIMGRQYDTNTILFPCIYLTHHREELYQQASQFKPERFIERQYSAYEYLPFGGGNRLCIGYALAMLEMKLVLATILSRYQLALVDDKPVKPTRRGVTLAPANGIPMVLKGQRLLQSQPQQPLVGSA</sequence>
<comment type="cofactor">
    <cofactor evidence="7">
        <name>heme</name>
        <dbReference type="ChEBI" id="CHEBI:30413"/>
    </cofactor>
</comment>
<dbReference type="EMBL" id="JAAHFQ010000003">
    <property type="protein sequence ID" value="NER26130.1"/>
    <property type="molecule type" value="Genomic_DNA"/>
</dbReference>
<dbReference type="AlphaFoldDB" id="A0A6B3N3Q1"/>
<gene>
    <name evidence="9" type="ORF">F6J89_00245</name>
</gene>
<dbReference type="PANTHER" id="PTHR24291">
    <property type="entry name" value="CYTOCHROME P450 FAMILY 4"/>
    <property type="match status" value="1"/>
</dbReference>
<comment type="similarity">
    <text evidence="1 8">Belongs to the cytochrome P450 family.</text>
</comment>
<keyword evidence="5 7" id="KW-0408">Iron</keyword>
<evidence type="ECO:0000256" key="3">
    <source>
        <dbReference type="ARBA" id="ARBA00022723"/>
    </source>
</evidence>
<comment type="caution">
    <text evidence="9">The sequence shown here is derived from an EMBL/GenBank/DDBJ whole genome shotgun (WGS) entry which is preliminary data.</text>
</comment>
<accession>A0A6B3N3Q1</accession>
<dbReference type="GO" id="GO:0004497">
    <property type="term" value="F:monooxygenase activity"/>
    <property type="evidence" value="ECO:0007669"/>
    <property type="project" value="UniProtKB-KW"/>
</dbReference>
<dbReference type="InterPro" id="IPR001128">
    <property type="entry name" value="Cyt_P450"/>
</dbReference>
<dbReference type="Gene3D" id="1.10.630.10">
    <property type="entry name" value="Cytochrome P450"/>
    <property type="match status" value="1"/>
</dbReference>
<dbReference type="InterPro" id="IPR050196">
    <property type="entry name" value="Cytochrome_P450_Monoox"/>
</dbReference>
<evidence type="ECO:0000313" key="9">
    <source>
        <dbReference type="EMBL" id="NER26130.1"/>
    </source>
</evidence>
<dbReference type="Pfam" id="PF00067">
    <property type="entry name" value="p450"/>
    <property type="match status" value="1"/>
</dbReference>
<dbReference type="GO" id="GO:0020037">
    <property type="term" value="F:heme binding"/>
    <property type="evidence" value="ECO:0007669"/>
    <property type="project" value="InterPro"/>
</dbReference>
<keyword evidence="4 8" id="KW-0560">Oxidoreductase</keyword>
<dbReference type="PRINTS" id="PR00385">
    <property type="entry name" value="P450"/>
</dbReference>
<evidence type="ECO:0000256" key="1">
    <source>
        <dbReference type="ARBA" id="ARBA00010617"/>
    </source>
</evidence>
<name>A0A6B3N3Q1_9CYAN</name>
<dbReference type="SUPFAM" id="SSF48264">
    <property type="entry name" value="Cytochrome P450"/>
    <property type="match status" value="1"/>
</dbReference>
<dbReference type="PRINTS" id="PR00463">
    <property type="entry name" value="EP450I"/>
</dbReference>
<dbReference type="InterPro" id="IPR036396">
    <property type="entry name" value="Cyt_P450_sf"/>
</dbReference>
<dbReference type="InterPro" id="IPR002401">
    <property type="entry name" value="Cyt_P450_E_grp-I"/>
</dbReference>
<evidence type="ECO:0000256" key="2">
    <source>
        <dbReference type="ARBA" id="ARBA00022617"/>
    </source>
</evidence>
<dbReference type="InterPro" id="IPR017972">
    <property type="entry name" value="Cyt_P450_CS"/>
</dbReference>
<evidence type="ECO:0000256" key="5">
    <source>
        <dbReference type="ARBA" id="ARBA00023004"/>
    </source>
</evidence>
<dbReference type="GO" id="GO:0005506">
    <property type="term" value="F:iron ion binding"/>
    <property type="evidence" value="ECO:0007669"/>
    <property type="project" value="InterPro"/>
</dbReference>
<proteinExistence type="inferred from homology"/>
<keyword evidence="2 7" id="KW-0349">Heme</keyword>
<dbReference type="CDD" id="cd11053">
    <property type="entry name" value="CYP110-like"/>
    <property type="match status" value="1"/>
</dbReference>
<evidence type="ECO:0000256" key="6">
    <source>
        <dbReference type="ARBA" id="ARBA00023033"/>
    </source>
</evidence>
<dbReference type="PANTHER" id="PTHR24291:SF50">
    <property type="entry name" value="BIFUNCTIONAL ALBAFLAVENONE MONOOXYGENASE_TERPENE SYNTHASE"/>
    <property type="match status" value="1"/>
</dbReference>